<dbReference type="CDD" id="cd00171">
    <property type="entry name" value="Sec7"/>
    <property type="match status" value="1"/>
</dbReference>
<dbReference type="Pfam" id="PF01369">
    <property type="entry name" value="Sec7"/>
    <property type="match status" value="1"/>
</dbReference>
<dbReference type="Pfam" id="PF16453">
    <property type="entry name" value="IQ_SEC7_PH"/>
    <property type="match status" value="1"/>
</dbReference>
<dbReference type="FunFam" id="1.10.1000.11:FF:000001">
    <property type="entry name" value="IQ motif and SEC7 domain-containing protein 1"/>
    <property type="match status" value="1"/>
</dbReference>
<proteinExistence type="inferred from homology"/>
<name>A0A3P9I798_ORYLA</name>
<dbReference type="FunFam" id="1.10.220.20:FF:000001">
    <property type="entry name" value="IQ motif and SEC7 domain-containing protein 1"/>
    <property type="match status" value="1"/>
</dbReference>
<dbReference type="SMART" id="SM00222">
    <property type="entry name" value="Sec7"/>
    <property type="match status" value="1"/>
</dbReference>
<feature type="compositionally biased region" description="Polar residues" evidence="6">
    <location>
        <begin position="91"/>
        <end position="104"/>
    </location>
</feature>
<feature type="compositionally biased region" description="Low complexity" evidence="6">
    <location>
        <begin position="286"/>
        <end position="296"/>
    </location>
</feature>
<evidence type="ECO:0000313" key="9">
    <source>
        <dbReference type="Proteomes" id="UP000265200"/>
    </source>
</evidence>
<evidence type="ECO:0000256" key="3">
    <source>
        <dbReference type="ARBA" id="ARBA00022490"/>
    </source>
</evidence>
<accession>A0A3P9I798</accession>
<evidence type="ECO:0000313" key="8">
    <source>
        <dbReference type="Ensembl" id="ENSORLP00015015724.1"/>
    </source>
</evidence>
<dbReference type="PANTHER" id="PTHR10663">
    <property type="entry name" value="GUANYL-NUCLEOTIDE EXCHANGE FACTOR"/>
    <property type="match status" value="1"/>
</dbReference>
<dbReference type="InterPro" id="IPR033742">
    <property type="entry name" value="IQSEC_PH"/>
</dbReference>
<feature type="region of interest" description="Disordered" evidence="6">
    <location>
        <begin position="21"/>
        <end position="104"/>
    </location>
</feature>
<dbReference type="InterPro" id="IPR011993">
    <property type="entry name" value="PH-like_dom_sf"/>
</dbReference>
<evidence type="ECO:0000256" key="1">
    <source>
        <dbReference type="ARBA" id="ARBA00004496"/>
    </source>
</evidence>
<evidence type="ECO:0000256" key="5">
    <source>
        <dbReference type="ARBA" id="ARBA00023054"/>
    </source>
</evidence>
<dbReference type="InterPro" id="IPR035999">
    <property type="entry name" value="Sec7_dom_sf"/>
</dbReference>
<reference evidence="8" key="3">
    <citation type="submission" date="2025-08" db="UniProtKB">
        <authorList>
            <consortium name="Ensembl"/>
        </authorList>
    </citation>
    <scope>IDENTIFICATION</scope>
    <source>
        <strain evidence="8">HSOK</strain>
    </source>
</reference>
<dbReference type="PROSITE" id="PS50096">
    <property type="entry name" value="IQ"/>
    <property type="match status" value="1"/>
</dbReference>
<protein>
    <submittedName>
        <fullName evidence="8">IQ motif and Sec7 domain ArfGEF 3b</fullName>
    </submittedName>
</protein>
<feature type="compositionally biased region" description="Polar residues" evidence="6">
    <location>
        <begin position="39"/>
        <end position="50"/>
    </location>
</feature>
<reference evidence="8" key="4">
    <citation type="submission" date="2025-09" db="UniProtKB">
        <authorList>
            <consortium name="Ensembl"/>
        </authorList>
    </citation>
    <scope>IDENTIFICATION</scope>
    <source>
        <strain evidence="8">HSOK</strain>
    </source>
</reference>
<feature type="compositionally biased region" description="Pro residues" evidence="6">
    <location>
        <begin position="758"/>
        <end position="770"/>
    </location>
</feature>
<dbReference type="Gene3D" id="1.10.1000.11">
    <property type="entry name" value="Arf Nucleotide-binding Site Opener,domain 2"/>
    <property type="match status" value="1"/>
</dbReference>
<dbReference type="InterPro" id="IPR023394">
    <property type="entry name" value="Sec7_C_sf"/>
</dbReference>
<feature type="domain" description="SEC7" evidence="7">
    <location>
        <begin position="326"/>
        <end position="519"/>
    </location>
</feature>
<dbReference type="SUPFAM" id="SSF48425">
    <property type="entry name" value="Sec7 domain"/>
    <property type="match status" value="1"/>
</dbReference>
<dbReference type="Gene3D" id="2.30.29.30">
    <property type="entry name" value="Pleckstrin-homology domain (PH domain)/Phosphotyrosine-binding domain (PTB)"/>
    <property type="match status" value="1"/>
</dbReference>
<dbReference type="GO" id="GO:0005085">
    <property type="term" value="F:guanyl-nucleotide exchange factor activity"/>
    <property type="evidence" value="ECO:0007669"/>
    <property type="project" value="InterPro"/>
</dbReference>
<feature type="region of interest" description="Disordered" evidence="6">
    <location>
        <begin position="747"/>
        <end position="803"/>
    </location>
</feature>
<keyword evidence="4" id="KW-0597">Phosphoprotein</keyword>
<comment type="similarity">
    <text evidence="2">Belongs to the BRAG family.</text>
</comment>
<dbReference type="GO" id="GO:0032012">
    <property type="term" value="P:regulation of ARF protein signal transduction"/>
    <property type="evidence" value="ECO:0007669"/>
    <property type="project" value="InterPro"/>
</dbReference>
<dbReference type="PANTHER" id="PTHR10663:SF401">
    <property type="entry name" value="IQ MOTIF AND SEC7 DOMAIN-CONTAINING PROTEIN 3 ISOFORM X1"/>
    <property type="match status" value="1"/>
</dbReference>
<feature type="compositionally biased region" description="Low complexity" evidence="6">
    <location>
        <begin position="203"/>
        <end position="215"/>
    </location>
</feature>
<evidence type="ECO:0000256" key="4">
    <source>
        <dbReference type="ARBA" id="ARBA00022553"/>
    </source>
</evidence>
<feature type="compositionally biased region" description="Low complexity" evidence="6">
    <location>
        <begin position="73"/>
        <end position="90"/>
    </location>
</feature>
<dbReference type="InterPro" id="IPR000904">
    <property type="entry name" value="Sec7_dom"/>
</dbReference>
<dbReference type="Ensembl" id="ENSORLT00015034018.1">
    <property type="protein sequence ID" value="ENSORLP00015015724.1"/>
    <property type="gene ID" value="ENSORLG00015016706.1"/>
</dbReference>
<evidence type="ECO:0000256" key="6">
    <source>
        <dbReference type="SAM" id="MobiDB-lite"/>
    </source>
</evidence>
<dbReference type="AlphaFoldDB" id="A0A3P9I798"/>
<reference key="1">
    <citation type="journal article" date="2007" name="Nature">
        <title>The medaka draft genome and insights into vertebrate genome evolution.</title>
        <authorList>
            <person name="Kasahara M."/>
            <person name="Naruse K."/>
            <person name="Sasaki S."/>
            <person name="Nakatani Y."/>
            <person name="Qu W."/>
            <person name="Ahsan B."/>
            <person name="Yamada T."/>
            <person name="Nagayasu Y."/>
            <person name="Doi K."/>
            <person name="Kasai Y."/>
            <person name="Jindo T."/>
            <person name="Kobayashi D."/>
            <person name="Shimada A."/>
            <person name="Toyoda A."/>
            <person name="Kuroki Y."/>
            <person name="Fujiyama A."/>
            <person name="Sasaki T."/>
            <person name="Shimizu A."/>
            <person name="Asakawa S."/>
            <person name="Shimizu N."/>
            <person name="Hashimoto S."/>
            <person name="Yang J."/>
            <person name="Lee Y."/>
            <person name="Matsushima K."/>
            <person name="Sugano S."/>
            <person name="Sakaizumi M."/>
            <person name="Narita T."/>
            <person name="Ohishi K."/>
            <person name="Haga S."/>
            <person name="Ohta F."/>
            <person name="Nomoto H."/>
            <person name="Nogata K."/>
            <person name="Morishita T."/>
            <person name="Endo T."/>
            <person name="Shin-I T."/>
            <person name="Takeda H."/>
            <person name="Morishita S."/>
            <person name="Kohara Y."/>
        </authorList>
    </citation>
    <scope>NUCLEOTIDE SEQUENCE [LARGE SCALE GENOMIC DNA]</scope>
    <source>
        <strain>Hd-rR</strain>
    </source>
</reference>
<reference evidence="8 9" key="2">
    <citation type="submission" date="2017-04" db="EMBL/GenBank/DDBJ databases">
        <title>CpG methylation of centromeres and impact of large insertions on vertebrate speciation.</title>
        <authorList>
            <person name="Ichikawa K."/>
            <person name="Yoshimura J."/>
            <person name="Morishita S."/>
        </authorList>
    </citation>
    <scope>NUCLEOTIDE SEQUENCE</scope>
    <source>
        <strain evidence="8 9">HSOK</strain>
    </source>
</reference>
<organism evidence="8 9">
    <name type="scientific">Oryzias latipes</name>
    <name type="common">Japanese rice fish</name>
    <name type="synonym">Japanese killifish</name>
    <dbReference type="NCBI Taxonomy" id="8090"/>
    <lineage>
        <taxon>Eukaryota</taxon>
        <taxon>Metazoa</taxon>
        <taxon>Chordata</taxon>
        <taxon>Craniata</taxon>
        <taxon>Vertebrata</taxon>
        <taxon>Euteleostomi</taxon>
        <taxon>Actinopterygii</taxon>
        <taxon>Neopterygii</taxon>
        <taxon>Teleostei</taxon>
        <taxon>Neoteleostei</taxon>
        <taxon>Acanthomorphata</taxon>
        <taxon>Ovalentaria</taxon>
        <taxon>Atherinomorphae</taxon>
        <taxon>Beloniformes</taxon>
        <taxon>Adrianichthyidae</taxon>
        <taxon>Oryziinae</taxon>
        <taxon>Oryzias</taxon>
    </lineage>
</organism>
<dbReference type="Gene3D" id="1.10.220.20">
    <property type="match status" value="1"/>
</dbReference>
<keyword evidence="3" id="KW-0963">Cytoplasm</keyword>
<feature type="region of interest" description="Disordered" evidence="6">
    <location>
        <begin position="203"/>
        <end position="301"/>
    </location>
</feature>
<dbReference type="PROSITE" id="PS50190">
    <property type="entry name" value="SEC7"/>
    <property type="match status" value="1"/>
</dbReference>
<comment type="subcellular location">
    <subcellularLocation>
        <location evidence="1">Cytoplasm</location>
    </subcellularLocation>
</comment>
<evidence type="ECO:0000256" key="2">
    <source>
        <dbReference type="ARBA" id="ARBA00006248"/>
    </source>
</evidence>
<keyword evidence="5" id="KW-0175">Coiled coil</keyword>
<dbReference type="SUPFAM" id="SSF50729">
    <property type="entry name" value="PH domain-like"/>
    <property type="match status" value="1"/>
</dbReference>
<sequence>RIQTAFRQYQLSKNFQKIRNSLSESKLPRRISLRHPSPSGRNRNAAQRHSYTLHPGGGQIPLRSKTPPPPPCRSTSLPPSPASATTNTSTQGQAPPQSPGPTLTQLEDCFSEQVKGCMNHVPSLIRCMHFFWLSLLQLHSLAQSIDEALRGWSLSESGEGKGLLMDPGALRAAAESACLPRSASSLLMAFRDVTVHIDSNSSYTISSTTTTTTTSLGNAGGGEPGSRKTSVSGGGDGQSMDEPEFPAPPPSEELEMADPGSRRGSAVPSADRAGMEGESSSDRVESTSTSTSTSITGGPGSEAVQALVVSLPRDRCQDPTSCRSPTLSTDTHRKRLYRIGLNLFNVNPERGIHFLITRGFVPDTAIGVAHFLLQRKGLSRQMIGEFLGNSKLQFNRDVLDCVVDEMDFSGMELDEALRKFQAHVRVQGEAQKVERLIEAFSQRYCMCNPDVVQQFHNPDTIFILAFAVVLLNTDMYSPNIKPHRKMGLDDFIRNLRGVDDGADIPREMVAGIYERIQQRELRSNEDHVTYVSRVEQSILGLKTVRDPFISLPGFSTILAVPHRRLVCCCRLFEVPDANKPHKQKLSQLQREVFLFNDLLLILKMCPKKKSSASYTFCKAMGLLGMQFHLFSNEYYAHGITMMSPFTSEKKQLVSFCSPSGEELRKFAEELREAISEVNEMEQIHIQCKEILYTCKIPVQPGDLRPETLIQCQQIVKVIVVDQSGRGRMEAFLSQSPATHQLIQSAMSTPVRVREGDGPQPPLPPPPPPYNHPHQFCPPDSPMPLHHTIPLIRRRNSSGSRSIV</sequence>
<dbReference type="GO" id="GO:0005737">
    <property type="term" value="C:cytoplasm"/>
    <property type="evidence" value="ECO:0007669"/>
    <property type="project" value="UniProtKB-SubCell"/>
</dbReference>
<dbReference type="Proteomes" id="UP000265200">
    <property type="component" value="Chromosome 6"/>
</dbReference>
<evidence type="ECO:0000259" key="7">
    <source>
        <dbReference type="PROSITE" id="PS50190"/>
    </source>
</evidence>